<name>A0A0C2SJL0_AMAMK</name>
<protein>
    <submittedName>
        <fullName evidence="1">Uncharacterized protein</fullName>
    </submittedName>
</protein>
<accession>A0A0C2SJL0</accession>
<dbReference type="EMBL" id="KN818943">
    <property type="protein sequence ID" value="KIL54099.1"/>
    <property type="molecule type" value="Genomic_DNA"/>
</dbReference>
<proteinExistence type="predicted"/>
<feature type="non-terminal residue" evidence="1">
    <location>
        <position position="88"/>
    </location>
</feature>
<organism evidence="1 2">
    <name type="scientific">Amanita muscaria (strain Koide BX008)</name>
    <dbReference type="NCBI Taxonomy" id="946122"/>
    <lineage>
        <taxon>Eukaryota</taxon>
        <taxon>Fungi</taxon>
        <taxon>Dikarya</taxon>
        <taxon>Basidiomycota</taxon>
        <taxon>Agaricomycotina</taxon>
        <taxon>Agaricomycetes</taxon>
        <taxon>Agaricomycetidae</taxon>
        <taxon>Agaricales</taxon>
        <taxon>Pluteineae</taxon>
        <taxon>Amanitaceae</taxon>
        <taxon>Amanita</taxon>
    </lineage>
</organism>
<dbReference type="OrthoDB" id="3353107at2759"/>
<sequence>EDPEPFGIDHEALEDGALIDHMMDREENPFENHVPDRFNEVRCEPPNCPLGPAEMQRLDATLAQEFDMDTKSMEIRRIIWDRALQLCR</sequence>
<feature type="non-terminal residue" evidence="1">
    <location>
        <position position="1"/>
    </location>
</feature>
<evidence type="ECO:0000313" key="1">
    <source>
        <dbReference type="EMBL" id="KIL54099.1"/>
    </source>
</evidence>
<dbReference type="AlphaFoldDB" id="A0A0C2SJL0"/>
<gene>
    <name evidence="1" type="ORF">M378DRAFT_57620</name>
</gene>
<dbReference type="HOGENOM" id="CLU_167728_0_0_1"/>
<keyword evidence="2" id="KW-1185">Reference proteome</keyword>
<dbReference type="STRING" id="946122.A0A0C2SJL0"/>
<evidence type="ECO:0000313" key="2">
    <source>
        <dbReference type="Proteomes" id="UP000054549"/>
    </source>
</evidence>
<dbReference type="Proteomes" id="UP000054549">
    <property type="component" value="Unassembled WGS sequence"/>
</dbReference>
<dbReference type="InParanoid" id="A0A0C2SJL0"/>
<reference evidence="1 2" key="1">
    <citation type="submission" date="2014-04" db="EMBL/GenBank/DDBJ databases">
        <title>Evolutionary Origins and Diversification of the Mycorrhizal Mutualists.</title>
        <authorList>
            <consortium name="DOE Joint Genome Institute"/>
            <consortium name="Mycorrhizal Genomics Consortium"/>
            <person name="Kohler A."/>
            <person name="Kuo A."/>
            <person name="Nagy L.G."/>
            <person name="Floudas D."/>
            <person name="Copeland A."/>
            <person name="Barry K.W."/>
            <person name="Cichocki N."/>
            <person name="Veneault-Fourrey C."/>
            <person name="LaButti K."/>
            <person name="Lindquist E.A."/>
            <person name="Lipzen A."/>
            <person name="Lundell T."/>
            <person name="Morin E."/>
            <person name="Murat C."/>
            <person name="Riley R."/>
            <person name="Ohm R."/>
            <person name="Sun H."/>
            <person name="Tunlid A."/>
            <person name="Henrissat B."/>
            <person name="Grigoriev I.V."/>
            <person name="Hibbett D.S."/>
            <person name="Martin F."/>
        </authorList>
    </citation>
    <scope>NUCLEOTIDE SEQUENCE [LARGE SCALE GENOMIC DNA]</scope>
    <source>
        <strain evidence="1 2">Koide BX008</strain>
    </source>
</reference>